<accession>A0ACC1ALV5</accession>
<comment type="caution">
    <text evidence="1">The sequence shown here is derived from an EMBL/GenBank/DDBJ whole genome shotgun (WGS) entry which is preliminary data.</text>
</comment>
<sequence length="81" mass="9019">MPKNKSFLQPVSVYVTLYNMCGKVRRVQKFHETLDSLKAKNSNPFSNSSNPNAVTVTTQWETFDSGVGSLNPPPQSHPQLP</sequence>
<reference evidence="2" key="1">
    <citation type="journal article" date="2023" name="G3 (Bethesda)">
        <title>Genome assembly and association tests identify interacting loci associated with vigor, precocity, and sex in interspecific pistachio rootstocks.</title>
        <authorList>
            <person name="Palmer W."/>
            <person name="Jacygrad E."/>
            <person name="Sagayaradj S."/>
            <person name="Cavanaugh K."/>
            <person name="Han R."/>
            <person name="Bertier L."/>
            <person name="Beede B."/>
            <person name="Kafkas S."/>
            <person name="Golino D."/>
            <person name="Preece J."/>
            <person name="Michelmore R."/>
        </authorList>
    </citation>
    <scope>NUCLEOTIDE SEQUENCE [LARGE SCALE GENOMIC DNA]</scope>
</reference>
<gene>
    <name evidence="1" type="ORF">Patl1_31397</name>
</gene>
<protein>
    <submittedName>
        <fullName evidence="1">Uncharacterized protein</fullName>
    </submittedName>
</protein>
<keyword evidence="2" id="KW-1185">Reference proteome</keyword>
<evidence type="ECO:0000313" key="2">
    <source>
        <dbReference type="Proteomes" id="UP001164250"/>
    </source>
</evidence>
<dbReference type="EMBL" id="CM047905">
    <property type="protein sequence ID" value="KAJ0087666.1"/>
    <property type="molecule type" value="Genomic_DNA"/>
</dbReference>
<organism evidence="1 2">
    <name type="scientific">Pistacia atlantica</name>
    <dbReference type="NCBI Taxonomy" id="434234"/>
    <lineage>
        <taxon>Eukaryota</taxon>
        <taxon>Viridiplantae</taxon>
        <taxon>Streptophyta</taxon>
        <taxon>Embryophyta</taxon>
        <taxon>Tracheophyta</taxon>
        <taxon>Spermatophyta</taxon>
        <taxon>Magnoliopsida</taxon>
        <taxon>eudicotyledons</taxon>
        <taxon>Gunneridae</taxon>
        <taxon>Pentapetalae</taxon>
        <taxon>rosids</taxon>
        <taxon>malvids</taxon>
        <taxon>Sapindales</taxon>
        <taxon>Anacardiaceae</taxon>
        <taxon>Pistacia</taxon>
    </lineage>
</organism>
<name>A0ACC1ALV5_9ROSI</name>
<proteinExistence type="predicted"/>
<evidence type="ECO:0000313" key="1">
    <source>
        <dbReference type="EMBL" id="KAJ0087666.1"/>
    </source>
</evidence>
<dbReference type="Proteomes" id="UP001164250">
    <property type="component" value="Chromosome 9"/>
</dbReference>